<accession>A0A5N6HR87</accession>
<protein>
    <submittedName>
        <fullName evidence="1">Uncharacterized protein</fullName>
    </submittedName>
</protein>
<proteinExistence type="predicted"/>
<gene>
    <name evidence="1" type="ORF">BDV37DRAFT_197690</name>
</gene>
<evidence type="ECO:0000313" key="1">
    <source>
        <dbReference type="EMBL" id="KAE8400744.1"/>
    </source>
</evidence>
<reference evidence="1 2" key="1">
    <citation type="submission" date="2019-04" db="EMBL/GenBank/DDBJ databases">
        <authorList>
            <consortium name="DOE Joint Genome Institute"/>
            <person name="Mondo S."/>
            <person name="Kjaerbolling I."/>
            <person name="Vesth T."/>
            <person name="Frisvad J.C."/>
            <person name="Nybo J.L."/>
            <person name="Theobald S."/>
            <person name="Kildgaard S."/>
            <person name="Isbrandt T."/>
            <person name="Kuo A."/>
            <person name="Sato A."/>
            <person name="Lyhne E.K."/>
            <person name="Kogle M.E."/>
            <person name="Wiebenga A."/>
            <person name="Kun R.S."/>
            <person name="Lubbers R.J."/>
            <person name="Makela M.R."/>
            <person name="Barry K."/>
            <person name="Chovatia M."/>
            <person name="Clum A."/>
            <person name="Daum C."/>
            <person name="Haridas S."/>
            <person name="He G."/>
            <person name="LaButti K."/>
            <person name="Lipzen A."/>
            <person name="Riley R."/>
            <person name="Salamov A."/>
            <person name="Simmons B.A."/>
            <person name="Magnuson J.K."/>
            <person name="Henrissat B."/>
            <person name="Mortensen U.H."/>
            <person name="Larsen T.O."/>
            <person name="Devries R.P."/>
            <person name="Grigoriev I.V."/>
            <person name="Machida M."/>
            <person name="Baker S.E."/>
            <person name="Andersen M.R."/>
            <person name="Cantor M.N."/>
            <person name="Hua S.X."/>
        </authorList>
    </citation>
    <scope>NUCLEOTIDE SEQUENCE [LARGE SCALE GENOMIC DNA]</scope>
    <source>
        <strain evidence="1 2">CBS 119388</strain>
    </source>
</reference>
<dbReference type="RefSeq" id="XP_031938063.1">
    <property type="nucleotide sequence ID" value="XM_032079809.1"/>
</dbReference>
<dbReference type="Proteomes" id="UP000325579">
    <property type="component" value="Unassembled WGS sequence"/>
</dbReference>
<dbReference type="AlphaFoldDB" id="A0A5N6HR87"/>
<sequence length="128" mass="13923">MMAFIYPFPHSFGRERPSRHRALLYSCAGSPRTDRTAINSPMFSSPLPLHLPTIVAFPIGLDLFFSSTRAVTVVGRGAMLVSSLTTVMTLCVVFRCIVFQGAGSLGYEFELAQPVRQLSSAGLKDPIA</sequence>
<dbReference type="GeneID" id="43664500"/>
<evidence type="ECO:0000313" key="2">
    <source>
        <dbReference type="Proteomes" id="UP000325579"/>
    </source>
</evidence>
<dbReference type="EMBL" id="ML736811">
    <property type="protein sequence ID" value="KAE8400744.1"/>
    <property type="molecule type" value="Genomic_DNA"/>
</dbReference>
<organism evidence="1 2">
    <name type="scientific">Aspergillus pseudonomiae</name>
    <dbReference type="NCBI Taxonomy" id="1506151"/>
    <lineage>
        <taxon>Eukaryota</taxon>
        <taxon>Fungi</taxon>
        <taxon>Dikarya</taxon>
        <taxon>Ascomycota</taxon>
        <taxon>Pezizomycotina</taxon>
        <taxon>Eurotiomycetes</taxon>
        <taxon>Eurotiomycetidae</taxon>
        <taxon>Eurotiales</taxon>
        <taxon>Aspergillaceae</taxon>
        <taxon>Aspergillus</taxon>
        <taxon>Aspergillus subgen. Circumdati</taxon>
    </lineage>
</organism>
<accession>A0A5N7D2Z8</accession>
<keyword evidence="2" id="KW-1185">Reference proteome</keyword>
<name>A0A5N6HR87_9EURO</name>